<protein>
    <submittedName>
        <fullName evidence="2">Uncharacterized protein</fullName>
    </submittedName>
</protein>
<reference evidence="2 3" key="1">
    <citation type="submission" date="2015-01" db="EMBL/GenBank/DDBJ databases">
        <title>The Genome Sequence of Exophiala oligosperma CBS72588.</title>
        <authorList>
            <consortium name="The Broad Institute Genomics Platform"/>
            <person name="Cuomo C."/>
            <person name="de Hoog S."/>
            <person name="Gorbushina A."/>
            <person name="Stielow B."/>
            <person name="Teixiera M."/>
            <person name="Abouelleil A."/>
            <person name="Chapman S.B."/>
            <person name="Priest M."/>
            <person name="Young S.K."/>
            <person name="Wortman J."/>
            <person name="Nusbaum C."/>
            <person name="Birren B."/>
        </authorList>
    </citation>
    <scope>NUCLEOTIDE SEQUENCE [LARGE SCALE GENOMIC DNA]</scope>
    <source>
        <strain evidence="2 3">CBS 72588</strain>
    </source>
</reference>
<keyword evidence="3" id="KW-1185">Reference proteome</keyword>
<evidence type="ECO:0000313" key="3">
    <source>
        <dbReference type="Proteomes" id="UP000053342"/>
    </source>
</evidence>
<organism evidence="2 3">
    <name type="scientific">Exophiala oligosperma</name>
    <dbReference type="NCBI Taxonomy" id="215243"/>
    <lineage>
        <taxon>Eukaryota</taxon>
        <taxon>Fungi</taxon>
        <taxon>Dikarya</taxon>
        <taxon>Ascomycota</taxon>
        <taxon>Pezizomycotina</taxon>
        <taxon>Eurotiomycetes</taxon>
        <taxon>Chaetothyriomycetidae</taxon>
        <taxon>Chaetothyriales</taxon>
        <taxon>Herpotrichiellaceae</taxon>
        <taxon>Exophiala</taxon>
    </lineage>
</organism>
<dbReference type="Proteomes" id="UP000053342">
    <property type="component" value="Unassembled WGS sequence"/>
</dbReference>
<dbReference type="VEuPathDB" id="FungiDB:PV06_09056"/>
<evidence type="ECO:0000313" key="2">
    <source>
        <dbReference type="EMBL" id="KIW39269.1"/>
    </source>
</evidence>
<feature type="region of interest" description="Disordered" evidence="1">
    <location>
        <begin position="455"/>
        <end position="483"/>
    </location>
</feature>
<sequence length="685" mass="75489">MACSKEAGSNRTQPWTSNPGLEMPLARRTSWYRFTSDTVHGNDCLKKPIKPAKFATLEDYLNKPLPLEDHLDKPLPPTPNQSVDLWCATNKNGETVFEAADAGAQDTVKSVYEQARCDTPIGMSVQSPNGDADLQHRPVEGKYPVFRRTLAVAEHETDKVPTYQSLRNLRDSEELPDYALHGPCELLTKQATPKKRTVLSPKSPKAKLRSSELVFRDKPVVPYGSQCPAKYVTSDVDIFELYVIRAKIKSKKRKVCEPIDTKSFIGFSDSNVFACSPVPFKKLRTDRQDDIDVEVDGTIASMDLLPPLAPVPAQTPVVHANSPSLLLPIFGPRSPSAKSTDEYFPIFADFALEFSEVPTIVAGQAASAPAQDFSNVPKAAPFIPALALPPGLLPPSPVHGSFDLVDTEPISPTIAFSRLPVGTSGPLTPASVEEHSIVFKTEPLSPVILPDIPSAIPELSSPSSTETSGTVQTGPPSPSTVFPDSQLESEVARLRGWPGQFESYEVGHINRRAARANPPEIQTFGNPDHPNGEFTHVNFFVDPIAHRDYTSEHLKSVRVRKVAFSHADFETDNALEVEVRTAAEEELRRRAYRECAMARLQGVSVGHHRYIEGDMTIAQYVDRKMCICWEDCWCQKLCTIYADVKCPCRRFIRLGTGPAGGASVEVEDLDDEMALAIWESNNVKF</sequence>
<accession>A0A0D2DUK1</accession>
<dbReference type="GeneID" id="27361130"/>
<feature type="compositionally biased region" description="Polar residues" evidence="1">
    <location>
        <begin position="469"/>
        <end position="483"/>
    </location>
</feature>
<feature type="region of interest" description="Disordered" evidence="1">
    <location>
        <begin position="1"/>
        <end position="22"/>
    </location>
</feature>
<dbReference type="RefSeq" id="XP_016259485.1">
    <property type="nucleotide sequence ID" value="XM_016410463.1"/>
</dbReference>
<proteinExistence type="predicted"/>
<feature type="compositionally biased region" description="Polar residues" evidence="1">
    <location>
        <begin position="7"/>
        <end position="19"/>
    </location>
</feature>
<dbReference type="AlphaFoldDB" id="A0A0D2DUK1"/>
<dbReference type="HOGENOM" id="CLU_025582_0_0_1"/>
<gene>
    <name evidence="2" type="ORF">PV06_09056</name>
</gene>
<evidence type="ECO:0000256" key="1">
    <source>
        <dbReference type="SAM" id="MobiDB-lite"/>
    </source>
</evidence>
<name>A0A0D2DUK1_9EURO</name>
<dbReference type="EMBL" id="KN847340">
    <property type="protein sequence ID" value="KIW39269.1"/>
    <property type="molecule type" value="Genomic_DNA"/>
</dbReference>
<feature type="compositionally biased region" description="Low complexity" evidence="1">
    <location>
        <begin position="457"/>
        <end position="468"/>
    </location>
</feature>
<dbReference type="OrthoDB" id="4158501at2759"/>